<evidence type="ECO:0000313" key="1">
    <source>
        <dbReference type="EMBL" id="RAO79912.1"/>
    </source>
</evidence>
<gene>
    <name evidence="1" type="ORF">DPC56_01140</name>
</gene>
<dbReference type="RefSeq" id="WP_112093222.1">
    <property type="nucleotide sequence ID" value="NZ_QLOE01000001.1"/>
</dbReference>
<dbReference type="AlphaFoldDB" id="A0A328PHB5"/>
<protein>
    <submittedName>
        <fullName evidence="1">Uncharacterized protein</fullName>
    </submittedName>
</protein>
<comment type="caution">
    <text evidence="1">The sequence shown here is derived from an EMBL/GenBank/DDBJ whole genome shotgun (WGS) entry which is preliminary data.</text>
</comment>
<evidence type="ECO:0000313" key="2">
    <source>
        <dbReference type="Proteomes" id="UP000249782"/>
    </source>
</evidence>
<sequence length="73" mass="8593">MDVLDDETIKMRYIELVKKGIIEEDECASYTKNIDLKPCMRKKVEEFKDSFIPGTVLLSERASYRLRIGYPME</sequence>
<proteinExistence type="predicted"/>
<dbReference type="EMBL" id="QLOE01000001">
    <property type="protein sequence ID" value="RAO79912.1"/>
    <property type="molecule type" value="Genomic_DNA"/>
</dbReference>
<dbReference type="OrthoDB" id="67802at2157"/>
<reference evidence="1 2" key="1">
    <citation type="submission" date="2018-06" db="EMBL/GenBank/DDBJ databases">
        <title>Draft genome sequence of hyperthermophilic methanogen Methanothermobacter tenebrarum sp. MCM-B 1447.</title>
        <authorList>
            <person name="Pore S.D."/>
            <person name="Dagar S."/>
            <person name="Dhakephalkar P.K."/>
        </authorList>
    </citation>
    <scope>NUCLEOTIDE SEQUENCE [LARGE SCALE GENOMIC DNA]</scope>
    <source>
        <strain evidence="1 2">MCM B 1447</strain>
    </source>
</reference>
<organism evidence="1 2">
    <name type="scientific">Methanothermobacter tenebrarum</name>
    <dbReference type="NCBI Taxonomy" id="680118"/>
    <lineage>
        <taxon>Archaea</taxon>
        <taxon>Methanobacteriati</taxon>
        <taxon>Methanobacteriota</taxon>
        <taxon>Methanomada group</taxon>
        <taxon>Methanobacteria</taxon>
        <taxon>Methanobacteriales</taxon>
        <taxon>Methanobacteriaceae</taxon>
        <taxon>Methanothermobacter</taxon>
    </lineage>
</organism>
<keyword evidence="2" id="KW-1185">Reference proteome</keyword>
<name>A0A328PHB5_9EURY</name>
<accession>A0A328PHB5</accession>
<dbReference type="Proteomes" id="UP000249782">
    <property type="component" value="Unassembled WGS sequence"/>
</dbReference>